<evidence type="ECO:0000313" key="3">
    <source>
        <dbReference type="EMBL" id="KAJ8903317.1"/>
    </source>
</evidence>
<dbReference type="Pfam" id="PF00266">
    <property type="entry name" value="Aminotran_5"/>
    <property type="match status" value="1"/>
</dbReference>
<comment type="caution">
    <text evidence="3">The sequence shown here is derived from an EMBL/GenBank/DDBJ whole genome shotgun (WGS) entry which is preliminary data.</text>
</comment>
<evidence type="ECO:0000259" key="2">
    <source>
        <dbReference type="Pfam" id="PF00266"/>
    </source>
</evidence>
<dbReference type="EMBL" id="JAMWBK010000007">
    <property type="protein sequence ID" value="KAJ8903317.1"/>
    <property type="molecule type" value="Genomic_DNA"/>
</dbReference>
<keyword evidence="4" id="KW-1185">Reference proteome</keyword>
<dbReference type="PANTHER" id="PTHR43092:SF2">
    <property type="entry name" value="HERCYNYLCYSTEINE SULFOXIDE LYASE"/>
    <property type="match status" value="1"/>
</dbReference>
<accession>A0AAV8UPS9</accession>
<dbReference type="Proteomes" id="UP001157974">
    <property type="component" value="Unassembled WGS sequence"/>
</dbReference>
<dbReference type="InterPro" id="IPR015421">
    <property type="entry name" value="PyrdxlP-dep_Trfase_major"/>
</dbReference>
<evidence type="ECO:0000313" key="4">
    <source>
        <dbReference type="Proteomes" id="UP001157974"/>
    </source>
</evidence>
<dbReference type="SUPFAM" id="SSF53383">
    <property type="entry name" value="PLP-dependent transferases"/>
    <property type="match status" value="1"/>
</dbReference>
<protein>
    <recommendedName>
        <fullName evidence="2">Aminotransferase class V domain-containing protein</fullName>
    </recommendedName>
</protein>
<dbReference type="Gene3D" id="3.40.640.10">
    <property type="entry name" value="Type I PLP-dependent aspartate aminotransferase-like (Major domain)"/>
    <property type="match status" value="1"/>
</dbReference>
<keyword evidence="1" id="KW-0663">Pyridoxal phosphate</keyword>
<sequence length="453" mass="50543">MKGLYAQFTQSMLEPVHDQTCYDILGVKVSPPAQECTALGGSLRRSWFMLGEGAHLSHGAYGAASVFVQNTGDAIRAKMEEDPVRFFYELLFPALSLSLRRTAQFVSGAARNMAFVPNVEFAISAALQSLAQIELFPNGCKILVTSLTYGAVKIAAKEAASRKGGWIDVVEIPTCDDCTDEEILRRFRGKLRGSSIAVFEHISSPTGLVMPVEEICKLCREHSVLSVVDGAHSLGAAEVNLERIRADVYTSNGHKWLMNQRGCAFLAVSEQVRDVLHPVLASWGHDKGFNAEFVWQGTMDYTPMLTMPAAISFLTWCGRGNPEQVYRRNHRLACWAADMLSYILDTKTLFPSEMVACMACVKLPVYANPIEELRLVLSQNEPRVQVAVFFFVVDNEDDRYLRISCAIYNDVWDVLTLAKKLLDVIRAPEEAHRRLRRKEALVNLDLERSLDGL</sequence>
<dbReference type="PANTHER" id="PTHR43092">
    <property type="entry name" value="L-CYSTEINE DESULFHYDRASE"/>
    <property type="match status" value="1"/>
</dbReference>
<proteinExistence type="predicted"/>
<evidence type="ECO:0000256" key="1">
    <source>
        <dbReference type="ARBA" id="ARBA00022898"/>
    </source>
</evidence>
<name>A0AAV8UPS9_9RHOD</name>
<reference evidence="3 4" key="1">
    <citation type="journal article" date="2023" name="Nat. Commun.">
        <title>Origin of minicircular mitochondrial genomes in red algae.</title>
        <authorList>
            <person name="Lee Y."/>
            <person name="Cho C.H."/>
            <person name="Lee Y.M."/>
            <person name="Park S.I."/>
            <person name="Yang J.H."/>
            <person name="West J.A."/>
            <person name="Bhattacharya D."/>
            <person name="Yoon H.S."/>
        </authorList>
    </citation>
    <scope>NUCLEOTIDE SEQUENCE [LARGE SCALE GENOMIC DNA]</scope>
    <source>
        <strain evidence="3 4">CCMP1338</strain>
        <tissue evidence="3">Whole cell</tissue>
    </source>
</reference>
<feature type="domain" description="Aminotransferase class V" evidence="2">
    <location>
        <begin position="103"/>
        <end position="414"/>
    </location>
</feature>
<dbReference type="InterPro" id="IPR000192">
    <property type="entry name" value="Aminotrans_V_dom"/>
</dbReference>
<dbReference type="InterPro" id="IPR015422">
    <property type="entry name" value="PyrdxlP-dep_Trfase_small"/>
</dbReference>
<dbReference type="AlphaFoldDB" id="A0AAV8UPS9"/>
<gene>
    <name evidence="3" type="ORF">NDN08_004425</name>
</gene>
<dbReference type="InterPro" id="IPR015424">
    <property type="entry name" value="PyrdxlP-dep_Trfase"/>
</dbReference>
<dbReference type="Gene3D" id="3.90.1150.10">
    <property type="entry name" value="Aspartate Aminotransferase, domain 1"/>
    <property type="match status" value="1"/>
</dbReference>
<organism evidence="3 4">
    <name type="scientific">Rhodosorus marinus</name>
    <dbReference type="NCBI Taxonomy" id="101924"/>
    <lineage>
        <taxon>Eukaryota</taxon>
        <taxon>Rhodophyta</taxon>
        <taxon>Stylonematophyceae</taxon>
        <taxon>Stylonematales</taxon>
        <taxon>Stylonemataceae</taxon>
        <taxon>Rhodosorus</taxon>
    </lineage>
</organism>